<dbReference type="Proteomes" id="UP000014071">
    <property type="component" value="Unassembled WGS sequence"/>
</dbReference>
<dbReference type="Gene3D" id="2.40.50.140">
    <property type="entry name" value="Nucleic acid-binding proteins"/>
    <property type="match status" value="4"/>
</dbReference>
<comment type="similarity">
    <text evidence="2 9">Belongs to the replication factor A protein 1 family.</text>
</comment>
<evidence type="ECO:0000256" key="8">
    <source>
        <dbReference type="ARBA" id="ARBA00023242"/>
    </source>
</evidence>
<feature type="domain" description="OB" evidence="11">
    <location>
        <begin position="316"/>
        <end position="398"/>
    </location>
</feature>
<dbReference type="GO" id="GO:0006281">
    <property type="term" value="P:DNA repair"/>
    <property type="evidence" value="ECO:0007669"/>
    <property type="project" value="InterPro"/>
</dbReference>
<dbReference type="SUPFAM" id="SSF50249">
    <property type="entry name" value="Nucleic acid-binding proteins"/>
    <property type="match status" value="4"/>
</dbReference>
<dbReference type="InterPro" id="IPR007199">
    <property type="entry name" value="Rep_factor-A_N"/>
</dbReference>
<feature type="domain" description="Replication protein A OB" evidence="14">
    <location>
        <begin position="424"/>
        <end position="525"/>
    </location>
</feature>
<dbReference type="FunFam" id="2.40.50.140:FF:000041">
    <property type="entry name" value="Replication protein A subunit"/>
    <property type="match status" value="1"/>
</dbReference>
<dbReference type="Pfam" id="PF04057">
    <property type="entry name" value="Rep-A_N"/>
    <property type="match status" value="1"/>
</dbReference>
<dbReference type="GeneID" id="24108647"/>
<feature type="domain" description="Replication factor-A protein 1 N-terminal" evidence="12">
    <location>
        <begin position="124"/>
        <end position="229"/>
    </location>
</feature>
<dbReference type="HOGENOM" id="CLU_012393_2_0_1"/>
<proteinExistence type="inferred from homology"/>
<dbReference type="GO" id="GO:0008270">
    <property type="term" value="F:zinc ion binding"/>
    <property type="evidence" value="ECO:0007669"/>
    <property type="project" value="UniProtKB-KW"/>
</dbReference>
<organism evidence="15 16">
    <name type="scientific">Pseudozyma hubeiensis (strain SY62)</name>
    <name type="common">Yeast</name>
    <dbReference type="NCBI Taxonomy" id="1305764"/>
    <lineage>
        <taxon>Eukaryota</taxon>
        <taxon>Fungi</taxon>
        <taxon>Dikarya</taxon>
        <taxon>Basidiomycota</taxon>
        <taxon>Ustilaginomycotina</taxon>
        <taxon>Ustilaginomycetes</taxon>
        <taxon>Ustilaginales</taxon>
        <taxon>Ustilaginaceae</taxon>
        <taxon>Pseudozyma</taxon>
    </lineage>
</organism>
<evidence type="ECO:0000256" key="2">
    <source>
        <dbReference type="ARBA" id="ARBA00005690"/>
    </source>
</evidence>
<dbReference type="CDD" id="cd04476">
    <property type="entry name" value="RPA1_DBD_C"/>
    <property type="match status" value="1"/>
</dbReference>
<evidence type="ECO:0000256" key="7">
    <source>
        <dbReference type="ARBA" id="ARBA00023125"/>
    </source>
</evidence>
<dbReference type="CDD" id="cd04477">
    <property type="entry name" value="RPA1N"/>
    <property type="match status" value="1"/>
</dbReference>
<evidence type="ECO:0000256" key="1">
    <source>
        <dbReference type="ARBA" id="ARBA00004123"/>
    </source>
</evidence>
<evidence type="ECO:0000259" key="11">
    <source>
        <dbReference type="Pfam" id="PF01336"/>
    </source>
</evidence>
<dbReference type="InterPro" id="IPR031657">
    <property type="entry name" value="REPA_OB_2"/>
</dbReference>
<dbReference type="GO" id="GO:0006260">
    <property type="term" value="P:DNA replication"/>
    <property type="evidence" value="ECO:0007669"/>
    <property type="project" value="UniProtKB-KW"/>
</dbReference>
<dbReference type="NCBIfam" id="TIGR00617">
    <property type="entry name" value="rpa1"/>
    <property type="match status" value="1"/>
</dbReference>
<dbReference type="FunFam" id="2.40.50.140:FF:000064">
    <property type="entry name" value="Replication protein A subunit"/>
    <property type="match status" value="1"/>
</dbReference>
<dbReference type="STRING" id="1305764.R9P362"/>
<dbReference type="AlphaFoldDB" id="R9P362"/>
<dbReference type="FunFam" id="2.40.50.140:FF:000090">
    <property type="entry name" value="Replication protein A subunit"/>
    <property type="match status" value="1"/>
</dbReference>
<keyword evidence="5 9" id="KW-0863">Zinc-finger</keyword>
<dbReference type="PANTHER" id="PTHR47165">
    <property type="entry name" value="OS03G0429900 PROTEIN"/>
    <property type="match status" value="1"/>
</dbReference>
<dbReference type="eggNOG" id="KOG0851">
    <property type="taxonomic scope" value="Eukaryota"/>
</dbReference>
<reference evidence="16" key="1">
    <citation type="journal article" date="2013" name="Genome Announc.">
        <title>Draft genome sequence of the basidiomycetous yeast-like fungus Pseudozyma hubeiensis SY62, which produces an abundant amount of the biosurfactant mannosylerythritol lipids.</title>
        <authorList>
            <person name="Konishi M."/>
            <person name="Hatada Y."/>
            <person name="Horiuchi J."/>
        </authorList>
    </citation>
    <scope>NUCLEOTIDE SEQUENCE [LARGE SCALE GENOMIC DNA]</scope>
    <source>
        <strain evidence="16">SY62</strain>
    </source>
</reference>
<feature type="region of interest" description="Disordered" evidence="10">
    <location>
        <begin position="251"/>
        <end position="296"/>
    </location>
</feature>
<dbReference type="InterPro" id="IPR004591">
    <property type="entry name" value="Rfa1"/>
</dbReference>
<evidence type="ECO:0000313" key="15">
    <source>
        <dbReference type="EMBL" id="GAC95781.1"/>
    </source>
</evidence>
<keyword evidence="7 9" id="KW-0238">DNA-binding</keyword>
<dbReference type="Pfam" id="PF16900">
    <property type="entry name" value="REPA_OB_2"/>
    <property type="match status" value="1"/>
</dbReference>
<dbReference type="PANTHER" id="PTHR47165:SF4">
    <property type="entry name" value="OS03G0429900 PROTEIN"/>
    <property type="match status" value="1"/>
</dbReference>
<feature type="domain" description="Replication factor A C-terminal" evidence="13">
    <location>
        <begin position="591"/>
        <end position="727"/>
    </location>
</feature>
<dbReference type="GO" id="GO:0000781">
    <property type="term" value="C:chromosome, telomeric region"/>
    <property type="evidence" value="ECO:0007669"/>
    <property type="project" value="UniProtKB-ARBA"/>
</dbReference>
<dbReference type="RefSeq" id="XP_012189368.1">
    <property type="nucleotide sequence ID" value="XM_012333978.1"/>
</dbReference>
<feature type="compositionally biased region" description="Low complexity" evidence="10">
    <location>
        <begin position="256"/>
        <end position="272"/>
    </location>
</feature>
<dbReference type="InterPro" id="IPR047192">
    <property type="entry name" value="Euk_RPA1_DBD_C"/>
</dbReference>
<dbReference type="InterPro" id="IPR013955">
    <property type="entry name" value="Rep_factor-A_C"/>
</dbReference>
<dbReference type="CDD" id="cd04474">
    <property type="entry name" value="RPA1_DBD_A"/>
    <property type="match status" value="1"/>
</dbReference>
<keyword evidence="6 9" id="KW-0862">Zinc</keyword>
<comment type="subcellular location">
    <subcellularLocation>
        <location evidence="1 9">Nucleus</location>
    </subcellularLocation>
</comment>
<evidence type="ECO:0000256" key="3">
    <source>
        <dbReference type="ARBA" id="ARBA00022705"/>
    </source>
</evidence>
<comment type="function">
    <text evidence="9">As part of the replication protein A (RPA/RP-A), a single-stranded DNA-binding heterotrimeric complex, may play an essential role in DNA replication, recombination and repair. Binds and stabilizes single-stranded DNA intermediates, preventing complementary DNA reannealing and recruiting different proteins involved in DNA metabolism.</text>
</comment>
<dbReference type="GO" id="GO:0007004">
    <property type="term" value="P:telomere maintenance via telomerase"/>
    <property type="evidence" value="ECO:0007669"/>
    <property type="project" value="UniProtKB-ARBA"/>
</dbReference>
<evidence type="ECO:0000256" key="4">
    <source>
        <dbReference type="ARBA" id="ARBA00022723"/>
    </source>
</evidence>
<accession>R9P362</accession>
<evidence type="ECO:0000259" key="13">
    <source>
        <dbReference type="Pfam" id="PF08646"/>
    </source>
</evidence>
<keyword evidence="3 9" id="KW-0235">DNA replication</keyword>
<dbReference type="Pfam" id="PF01336">
    <property type="entry name" value="tRNA_anti-codon"/>
    <property type="match status" value="1"/>
</dbReference>
<dbReference type="OrthoDB" id="1751331at2759"/>
<name>R9P362_PSEHS</name>
<gene>
    <name evidence="15" type="ORF">PHSY_003357</name>
</gene>
<evidence type="ECO:0000259" key="12">
    <source>
        <dbReference type="Pfam" id="PF04057"/>
    </source>
</evidence>
<evidence type="ECO:0000259" key="14">
    <source>
        <dbReference type="Pfam" id="PF16900"/>
    </source>
</evidence>
<keyword evidence="8 9" id="KW-0539">Nucleus</keyword>
<dbReference type="GO" id="GO:0005662">
    <property type="term" value="C:DNA replication factor A complex"/>
    <property type="evidence" value="ECO:0007669"/>
    <property type="project" value="UniProtKB-ARBA"/>
</dbReference>
<comment type="subunit">
    <text evidence="9">Component of the heterotrimeric canonical replication protein A complex (RPA).</text>
</comment>
<dbReference type="GO" id="GO:0006310">
    <property type="term" value="P:DNA recombination"/>
    <property type="evidence" value="ECO:0007669"/>
    <property type="project" value="InterPro"/>
</dbReference>
<keyword evidence="4 9" id="KW-0479">Metal-binding</keyword>
<evidence type="ECO:0000256" key="6">
    <source>
        <dbReference type="ARBA" id="ARBA00022833"/>
    </source>
</evidence>
<evidence type="ECO:0000313" key="16">
    <source>
        <dbReference type="Proteomes" id="UP000014071"/>
    </source>
</evidence>
<evidence type="ECO:0000256" key="9">
    <source>
        <dbReference type="RuleBase" id="RU364130"/>
    </source>
</evidence>
<dbReference type="InterPro" id="IPR012340">
    <property type="entry name" value="NA-bd_OB-fold"/>
</dbReference>
<evidence type="ECO:0000256" key="10">
    <source>
        <dbReference type="SAM" id="MobiDB-lite"/>
    </source>
</evidence>
<dbReference type="InterPro" id="IPR004365">
    <property type="entry name" value="NA-bd_OB_tRNA"/>
</dbReference>
<dbReference type="EMBL" id="DF238796">
    <property type="protein sequence ID" value="GAC95781.1"/>
    <property type="molecule type" value="Genomic_DNA"/>
</dbReference>
<evidence type="ECO:0000256" key="5">
    <source>
        <dbReference type="ARBA" id="ARBA00022771"/>
    </source>
</evidence>
<keyword evidence="16" id="KW-1185">Reference proteome</keyword>
<protein>
    <recommendedName>
        <fullName evidence="9">Replication protein A subunit</fullName>
    </recommendedName>
</protein>
<dbReference type="FunFam" id="2.40.50.140:FF:000117">
    <property type="entry name" value="Replication protein A subunit"/>
    <property type="match status" value="1"/>
</dbReference>
<dbReference type="CDD" id="cd04475">
    <property type="entry name" value="RPA1_DBD_B"/>
    <property type="match status" value="1"/>
</dbReference>
<dbReference type="GO" id="GO:0003677">
    <property type="term" value="F:DNA binding"/>
    <property type="evidence" value="ECO:0007669"/>
    <property type="project" value="UniProtKB-KW"/>
</dbReference>
<sequence length="793" mass="87530">MHTVFTIGVLQYPVKLNLQPKPKTKPEPKRKLTISCGCQAWTMASTRSLDRNRDKKKLSAANAQQQRNKRCLTIRDSAIELGSRRTAPGHCERSIRSAIPHRNVSDQCIIFSISSRIIMSLNDLSQGSIAQMIQTADPASSSVQNPVCQILSIKKIQASATSASNVGDRYRIILSDGVHYAQAMLASQKRSMVESGELEKHCLVRITQFASNSVQNRRILILLDLDVVHKPTADRLGNPTNVDEAVKTEGGVKQEGGANALGNSALGNNSAGRTTPATSAMGKPVGAGGGRPGGSSVHAGMPIYPIEGLSPYQNRWTIKARVTSKSDIRHWSNQRGEGKLFSVNLLDDSGEIKATGFNDAVDRFYPLLQENHVYLISKARVNIAKKQFSNLQNEYEITFENSTEIEECTDATDVPEVKYEFVRINELEGVEPNQTCDVIGVLDSYGELSEIVSKASQRPVQKRELTLVDQGNKSVRLTLWGKNAETFPNNAGVDEKPVIAFKGVKVGDFGGRSLSMFSSSTMLINPDITESHVLRGWYDNDGAHAQFQAYTNAGVGGGAMAAGGAGGNMAERRTIAQVKDENLGMSDKPDYFNVRATVVYIKQENLYYTACPSDGCNKKVSLDHENNWRCEKCDRSYEAPEYRYILSTNVADATGQIWLSGFNEDASKLIGMSAGELHGLREQSESEFSAALHKAANRMYVFNCRAKMDTFNDTTRVSLTIDHIQQMRNILINASQHSPYHLLAFIQSLSQHHQCFIQRSRRLTVGEIREQGAGVRECRIELRGERIASVDER</sequence>
<dbReference type="Pfam" id="PF08646">
    <property type="entry name" value="Rep_fac-A_C"/>
    <property type="match status" value="1"/>
</dbReference>